<dbReference type="InterPro" id="IPR001810">
    <property type="entry name" value="F-box_dom"/>
</dbReference>
<accession>A0A803R6V1</accession>
<organism evidence="3 4">
    <name type="scientific">Cannabis sativa</name>
    <name type="common">Hemp</name>
    <name type="synonym">Marijuana</name>
    <dbReference type="NCBI Taxonomy" id="3483"/>
    <lineage>
        <taxon>Eukaryota</taxon>
        <taxon>Viridiplantae</taxon>
        <taxon>Streptophyta</taxon>
        <taxon>Embryophyta</taxon>
        <taxon>Tracheophyta</taxon>
        <taxon>Spermatophyta</taxon>
        <taxon>Magnoliopsida</taxon>
        <taxon>eudicotyledons</taxon>
        <taxon>Gunneridae</taxon>
        <taxon>Pentapetalae</taxon>
        <taxon>rosids</taxon>
        <taxon>fabids</taxon>
        <taxon>Rosales</taxon>
        <taxon>Cannabaceae</taxon>
        <taxon>Cannabis</taxon>
    </lineage>
</organism>
<reference evidence="3" key="2">
    <citation type="submission" date="2021-03" db="UniProtKB">
        <authorList>
            <consortium name="EnsemblPlants"/>
        </authorList>
    </citation>
    <scope>IDENTIFICATION</scope>
</reference>
<sequence length="93" mass="11160">MCVREIESLLCDELIVEIFQKLPLSSCSSVSLVSKRWLHLYRTSKPTLFLELTLFCYFVIIVLRLFYCYFLSFLYHFFSKYYCTALFLIVIVK</sequence>
<dbReference type="Pfam" id="PF00646">
    <property type="entry name" value="F-box"/>
    <property type="match status" value="1"/>
</dbReference>
<keyword evidence="1" id="KW-1133">Transmembrane helix</keyword>
<evidence type="ECO:0000313" key="3">
    <source>
        <dbReference type="EnsemblPlants" id="cds.novel_model_5790_5bd9a17a"/>
    </source>
</evidence>
<dbReference type="Gramene" id="novel_model_5790_5bd9a17a">
    <property type="protein sequence ID" value="cds.novel_model_5790_5bd9a17a"/>
    <property type="gene ID" value="novel_gene_2985_5bd9a17a"/>
</dbReference>
<name>A0A803R6V1_CANSA</name>
<evidence type="ECO:0000256" key="1">
    <source>
        <dbReference type="SAM" id="Phobius"/>
    </source>
</evidence>
<dbReference type="AlphaFoldDB" id="A0A803R6V1"/>
<dbReference type="EnsemblPlants" id="novel_model_5790_5bd9a17a">
    <property type="protein sequence ID" value="cds.novel_model_5790_5bd9a17a"/>
    <property type="gene ID" value="novel_gene_2985_5bd9a17a"/>
</dbReference>
<dbReference type="EMBL" id="UZAU01000615">
    <property type="status" value="NOT_ANNOTATED_CDS"/>
    <property type="molecule type" value="Genomic_DNA"/>
</dbReference>
<feature type="transmembrane region" description="Helical" evidence="1">
    <location>
        <begin position="73"/>
        <end position="92"/>
    </location>
</feature>
<evidence type="ECO:0000313" key="4">
    <source>
        <dbReference type="Proteomes" id="UP000596661"/>
    </source>
</evidence>
<evidence type="ECO:0000259" key="2">
    <source>
        <dbReference type="Pfam" id="PF00646"/>
    </source>
</evidence>
<reference evidence="3" key="1">
    <citation type="submission" date="2018-11" db="EMBL/GenBank/DDBJ databases">
        <authorList>
            <person name="Grassa J C."/>
        </authorList>
    </citation>
    <scope>NUCLEOTIDE SEQUENCE [LARGE SCALE GENOMIC DNA]</scope>
</reference>
<dbReference type="InterPro" id="IPR036047">
    <property type="entry name" value="F-box-like_dom_sf"/>
</dbReference>
<protein>
    <recommendedName>
        <fullName evidence="2">F-box domain-containing protein</fullName>
    </recommendedName>
</protein>
<keyword evidence="1" id="KW-0472">Membrane</keyword>
<dbReference type="Gene3D" id="1.20.1280.50">
    <property type="match status" value="1"/>
</dbReference>
<dbReference type="SUPFAM" id="SSF81383">
    <property type="entry name" value="F-box domain"/>
    <property type="match status" value="1"/>
</dbReference>
<feature type="transmembrane region" description="Helical" evidence="1">
    <location>
        <begin position="48"/>
        <end position="67"/>
    </location>
</feature>
<proteinExistence type="predicted"/>
<feature type="domain" description="F-box" evidence="2">
    <location>
        <begin position="8"/>
        <end position="40"/>
    </location>
</feature>
<keyword evidence="1" id="KW-0812">Transmembrane</keyword>
<keyword evidence="4" id="KW-1185">Reference proteome</keyword>
<dbReference type="Proteomes" id="UP000596661">
    <property type="component" value="Chromosome 6"/>
</dbReference>